<feature type="compositionally biased region" description="Basic and acidic residues" evidence="5">
    <location>
        <begin position="506"/>
        <end position="519"/>
    </location>
</feature>
<feature type="region of interest" description="Disordered" evidence="5">
    <location>
        <begin position="842"/>
        <end position="893"/>
    </location>
</feature>
<feature type="domain" description="GAR" evidence="7">
    <location>
        <begin position="182"/>
        <end position="254"/>
    </location>
</feature>
<dbReference type="GO" id="GO:0051015">
    <property type="term" value="F:actin filament binding"/>
    <property type="evidence" value="ECO:0007669"/>
    <property type="project" value="TreeGrafter"/>
</dbReference>
<dbReference type="GO" id="GO:0001578">
    <property type="term" value="P:microtubule bundle formation"/>
    <property type="evidence" value="ECO:0007669"/>
    <property type="project" value="TreeGrafter"/>
</dbReference>
<dbReference type="GO" id="GO:0051764">
    <property type="term" value="P:actin crosslink formation"/>
    <property type="evidence" value="ECO:0007669"/>
    <property type="project" value="TreeGrafter"/>
</dbReference>
<dbReference type="Gene3D" id="3.30.920.20">
    <property type="entry name" value="Gas2-like domain"/>
    <property type="match status" value="1"/>
</dbReference>
<comment type="caution">
    <text evidence="8">The sequence shown here is derived from an EMBL/GenBank/DDBJ whole genome shotgun (WGS) entry which is preliminary data.</text>
</comment>
<evidence type="ECO:0000256" key="2">
    <source>
        <dbReference type="ARBA" id="ARBA00022490"/>
    </source>
</evidence>
<dbReference type="InterPro" id="IPR036872">
    <property type="entry name" value="CH_dom_sf"/>
</dbReference>
<dbReference type="GO" id="GO:0008093">
    <property type="term" value="F:cytoskeletal anchor activity"/>
    <property type="evidence" value="ECO:0007669"/>
    <property type="project" value="TreeGrafter"/>
</dbReference>
<dbReference type="SMART" id="SM00033">
    <property type="entry name" value="CH"/>
    <property type="match status" value="1"/>
</dbReference>
<dbReference type="GO" id="GO:0001725">
    <property type="term" value="C:stress fiber"/>
    <property type="evidence" value="ECO:0007669"/>
    <property type="project" value="TreeGrafter"/>
</dbReference>
<dbReference type="Gene3D" id="1.10.418.10">
    <property type="entry name" value="Calponin-like domain"/>
    <property type="match status" value="1"/>
</dbReference>
<comment type="similarity">
    <text evidence="4">Belongs to the GAS2 family.</text>
</comment>
<dbReference type="SUPFAM" id="SSF143575">
    <property type="entry name" value="GAS2 domain-like"/>
    <property type="match status" value="1"/>
</dbReference>
<proteinExistence type="inferred from homology"/>
<dbReference type="GO" id="GO:0031110">
    <property type="term" value="P:regulation of microtubule polymerization or depolymerization"/>
    <property type="evidence" value="ECO:0007669"/>
    <property type="project" value="TreeGrafter"/>
</dbReference>
<comment type="subcellular location">
    <subcellularLocation>
        <location evidence="1">Cytoplasm</location>
        <location evidence="1">Cytoskeleton</location>
    </subcellularLocation>
</comment>
<feature type="compositionally biased region" description="Polar residues" evidence="5">
    <location>
        <begin position="377"/>
        <end position="403"/>
    </location>
</feature>
<evidence type="ECO:0000256" key="4">
    <source>
        <dbReference type="ARBA" id="ARBA00038441"/>
    </source>
</evidence>
<feature type="compositionally biased region" description="Polar residues" evidence="5">
    <location>
        <begin position="1001"/>
        <end position="1019"/>
    </location>
</feature>
<dbReference type="EMBL" id="LSMT01000169">
    <property type="protein sequence ID" value="PFX24690.1"/>
    <property type="molecule type" value="Genomic_DNA"/>
</dbReference>
<keyword evidence="9" id="KW-1185">Reference proteome</keyword>
<gene>
    <name evidence="8" type="primary">Gas2l1</name>
    <name evidence="8" type="ORF">AWC38_SpisGene10696</name>
</gene>
<sequence length="1098" mass="122292">MADWNRDKTESLDKCMLAMKEDLAPWMSRISGSEITVETLMEDLDTGVVLCRLANVIQYTGEEFLYRHPFIPRNTFPPCGVTFKERTGFHGSFIARDNVANFIRWCRELGVSDVIMFETEDLVLHKNEKSVILTLMEMARLSVKFGLEPPDLVRMENEIDEEIKQQPEEITAEPVIRLQRKNKSHSLDDLVYQVLEQCTCPVRYPVFRVGEGKYRVGEAKSLIFVRVMRKHVMVRVGGGWDTLERYFEKHDPCKITERQRRNSVRSPRSPRSGSDVMGRSPSSMSLSSSDSHDSCGLPVSHGRAQSWSSPQNSSSQLKSPRDPMRHIASRSPSRSPSPSSSPRLQPRQRRGTISRDTPPRTIDTQARGRLTRKSKSMQELSLSPSYYKPTSSSIRRQSVTASDNAFKGASASEQSRRKSVTTTSRKSSIAGAQGESPSTRSRLSQSGPVGSQRPRSAGVGVSRSASFGSTPRTLIPVMEPRSKTMVSSQPARETQRRGSSAVIGKAENREETRKREPSAKRRSSSVATDGKARSPSSPKLPQGSVEEKQERTRKLSVTKIPSSQHKPDQQATRKISTGSTHRTLPSTPRERKPSTGRESGLQTNGIRANPKGGQVKDKGKLHSTSPSPRKKLTNAPAIKDYKDGRATKKITERKREDKKEREVEDARDENDGIKDDQLSITVFKGNALVVNNGELDGQGDNSNENFEAIDESSLSIDISSQDERSPEKPSMNGRRKISECSFETDSDVASDLLSDLTDADYDLRSQRYSGLSEASSDLSFGASPTSKLFHSVDLERNTVETTMEPQNTRLGSSQQSLRDCLLNLNLEGSVTPTMKRRIFEVASAKNANEKPPDKVEEPLSKPQDKAMFFDVEKSRNDRSPDEEDSTSGSPRRWSLVQSLISSIEKRGCDKNNSPRGKRSFVAAGKTSYVISAGKHKLDESKVDVQTDMSNCQVPLARPPSSDELIKGGSTGKDEIETENCIPTPDGENISPRDPLVYDVNKNFSNSNSHGSKNIFTNPGQIPREKPFENFSVKTRKSSSTSSSREKRGKDKEMDTFPRPQRQFTLEEMIADMLPADGETKEAGDQRVLSPEPQFQAWL</sequence>
<dbReference type="GO" id="GO:0008017">
    <property type="term" value="F:microtubule binding"/>
    <property type="evidence" value="ECO:0007669"/>
    <property type="project" value="InterPro"/>
</dbReference>
<name>A0A2B4S7A0_STYPI</name>
<dbReference type="InterPro" id="IPR001715">
    <property type="entry name" value="CH_dom"/>
</dbReference>
<feature type="region of interest" description="Disordered" evidence="5">
    <location>
        <begin position="691"/>
        <end position="743"/>
    </location>
</feature>
<dbReference type="InterPro" id="IPR036534">
    <property type="entry name" value="GAR_dom_sf"/>
</dbReference>
<evidence type="ECO:0000259" key="6">
    <source>
        <dbReference type="PROSITE" id="PS50021"/>
    </source>
</evidence>
<dbReference type="GO" id="GO:0035371">
    <property type="term" value="C:microtubule plus-end"/>
    <property type="evidence" value="ECO:0007669"/>
    <property type="project" value="TreeGrafter"/>
</dbReference>
<dbReference type="AlphaFoldDB" id="A0A2B4S7A0"/>
<evidence type="ECO:0000256" key="5">
    <source>
        <dbReference type="SAM" id="MobiDB-lite"/>
    </source>
</evidence>
<feature type="compositionally biased region" description="Polar residues" evidence="5">
    <location>
        <begin position="463"/>
        <end position="472"/>
    </location>
</feature>
<feature type="compositionally biased region" description="Basic and acidic residues" evidence="5">
    <location>
        <begin position="847"/>
        <end position="864"/>
    </location>
</feature>
<dbReference type="InterPro" id="IPR003108">
    <property type="entry name" value="GAR_dom"/>
</dbReference>
<feature type="compositionally biased region" description="Basic and acidic residues" evidence="5">
    <location>
        <begin position="1043"/>
        <end position="1055"/>
    </location>
</feature>
<feature type="compositionally biased region" description="Basic and acidic residues" evidence="5">
    <location>
        <begin position="870"/>
        <end position="879"/>
    </location>
</feature>
<feature type="compositionally biased region" description="Polar residues" evidence="5">
    <location>
        <begin position="596"/>
        <end position="606"/>
    </location>
</feature>
<reference evidence="9" key="1">
    <citation type="journal article" date="2017" name="bioRxiv">
        <title>Comparative analysis of the genomes of Stylophora pistillata and Acropora digitifera provides evidence for extensive differences between species of corals.</title>
        <authorList>
            <person name="Voolstra C.R."/>
            <person name="Li Y."/>
            <person name="Liew Y.J."/>
            <person name="Baumgarten S."/>
            <person name="Zoccola D."/>
            <person name="Flot J.-F."/>
            <person name="Tambutte S."/>
            <person name="Allemand D."/>
            <person name="Aranda M."/>
        </authorList>
    </citation>
    <scope>NUCLEOTIDE SEQUENCE [LARGE SCALE GENOMIC DNA]</scope>
</reference>
<dbReference type="GO" id="GO:1904825">
    <property type="term" value="P:protein localization to microtubule plus-end"/>
    <property type="evidence" value="ECO:0007669"/>
    <property type="project" value="TreeGrafter"/>
</dbReference>
<evidence type="ECO:0000313" key="9">
    <source>
        <dbReference type="Proteomes" id="UP000225706"/>
    </source>
</evidence>
<keyword evidence="2" id="KW-0963">Cytoplasm</keyword>
<feature type="compositionally biased region" description="Polar residues" evidence="5">
    <location>
        <begin position="435"/>
        <end position="449"/>
    </location>
</feature>
<dbReference type="PROSITE" id="PS51460">
    <property type="entry name" value="GAR"/>
    <property type="match status" value="1"/>
</dbReference>
<dbReference type="Pfam" id="PF02187">
    <property type="entry name" value="GAS2"/>
    <property type="match status" value="1"/>
</dbReference>
<protein>
    <submittedName>
        <fullName evidence="8">GAS2-like protein 1</fullName>
    </submittedName>
</protein>
<dbReference type="GO" id="GO:0005737">
    <property type="term" value="C:cytoplasm"/>
    <property type="evidence" value="ECO:0007669"/>
    <property type="project" value="TreeGrafter"/>
</dbReference>
<accession>A0A2B4S7A0</accession>
<evidence type="ECO:0000256" key="1">
    <source>
        <dbReference type="ARBA" id="ARBA00004245"/>
    </source>
</evidence>
<feature type="domain" description="Calponin-homology (CH)" evidence="6">
    <location>
        <begin position="17"/>
        <end position="143"/>
    </location>
</feature>
<evidence type="ECO:0000313" key="8">
    <source>
        <dbReference type="EMBL" id="PFX24690.1"/>
    </source>
</evidence>
<feature type="compositionally biased region" description="Low complexity" evidence="5">
    <location>
        <begin position="305"/>
        <end position="318"/>
    </location>
</feature>
<evidence type="ECO:0000259" key="7">
    <source>
        <dbReference type="PROSITE" id="PS51460"/>
    </source>
</evidence>
<feature type="compositionally biased region" description="Polar residues" evidence="5">
    <location>
        <begin position="559"/>
        <end position="586"/>
    </location>
</feature>
<evidence type="ECO:0000256" key="3">
    <source>
        <dbReference type="ARBA" id="ARBA00023212"/>
    </source>
</evidence>
<dbReference type="PANTHER" id="PTHR46756">
    <property type="entry name" value="TRANSGELIN"/>
    <property type="match status" value="1"/>
</dbReference>
<dbReference type="PROSITE" id="PS50021">
    <property type="entry name" value="CH"/>
    <property type="match status" value="1"/>
</dbReference>
<dbReference type="Pfam" id="PF00307">
    <property type="entry name" value="CH"/>
    <property type="match status" value="1"/>
</dbReference>
<feature type="compositionally biased region" description="Low complexity" evidence="5">
    <location>
        <begin position="329"/>
        <end position="345"/>
    </location>
</feature>
<dbReference type="GO" id="GO:0005884">
    <property type="term" value="C:actin filament"/>
    <property type="evidence" value="ECO:0007669"/>
    <property type="project" value="TreeGrafter"/>
</dbReference>
<feature type="compositionally biased region" description="Low complexity" evidence="5">
    <location>
        <begin position="264"/>
        <end position="289"/>
    </location>
</feature>
<dbReference type="STRING" id="50429.A0A2B4S7A0"/>
<feature type="region of interest" description="Disordered" evidence="5">
    <location>
        <begin position="954"/>
        <end position="1098"/>
    </location>
</feature>
<dbReference type="PANTHER" id="PTHR46756:SF18">
    <property type="entry name" value="GAS2-LIKE PROTEIN PICKLED EGGS"/>
    <property type="match status" value="1"/>
</dbReference>
<dbReference type="SUPFAM" id="SSF47576">
    <property type="entry name" value="Calponin-homology domain, CH-domain"/>
    <property type="match status" value="1"/>
</dbReference>
<feature type="compositionally biased region" description="Basic and acidic residues" evidence="5">
    <location>
        <begin position="639"/>
        <end position="677"/>
    </location>
</feature>
<feature type="region of interest" description="Disordered" evidence="5">
    <location>
        <begin position="257"/>
        <end position="678"/>
    </location>
</feature>
<dbReference type="SMART" id="SM00243">
    <property type="entry name" value="GAS2"/>
    <property type="match status" value="1"/>
</dbReference>
<keyword evidence="3" id="KW-0206">Cytoskeleton</keyword>
<organism evidence="8 9">
    <name type="scientific">Stylophora pistillata</name>
    <name type="common">Smooth cauliflower coral</name>
    <dbReference type="NCBI Taxonomy" id="50429"/>
    <lineage>
        <taxon>Eukaryota</taxon>
        <taxon>Metazoa</taxon>
        <taxon>Cnidaria</taxon>
        <taxon>Anthozoa</taxon>
        <taxon>Hexacorallia</taxon>
        <taxon>Scleractinia</taxon>
        <taxon>Astrocoeniina</taxon>
        <taxon>Pocilloporidae</taxon>
        <taxon>Stylophora</taxon>
    </lineage>
</organism>
<dbReference type="Proteomes" id="UP000225706">
    <property type="component" value="Unassembled WGS sequence"/>
</dbReference>
<dbReference type="OrthoDB" id="206130at2759"/>